<proteinExistence type="predicted"/>
<gene>
    <name evidence="1" type="ORF">EYC84_003570</name>
</gene>
<keyword evidence="2" id="KW-1185">Reference proteome</keyword>
<protein>
    <submittedName>
        <fullName evidence="1">Uncharacterized protein</fullName>
    </submittedName>
</protein>
<comment type="caution">
    <text evidence="1">The sequence shown here is derived from an EMBL/GenBank/DDBJ whole genome shotgun (WGS) entry which is preliminary data.</text>
</comment>
<dbReference type="EMBL" id="VICG01000004">
    <property type="protein sequence ID" value="KAA8573029.1"/>
    <property type="molecule type" value="Genomic_DNA"/>
</dbReference>
<reference evidence="1 2" key="1">
    <citation type="submission" date="2019-06" db="EMBL/GenBank/DDBJ databases">
        <title>Genome Sequence of the Brown Rot Fungal Pathogen Monilinia fructicola.</title>
        <authorList>
            <person name="De Miccolis Angelini R.M."/>
            <person name="Landi L."/>
            <person name="Abate D."/>
            <person name="Pollastro S."/>
            <person name="Romanazzi G."/>
            <person name="Faretra F."/>
        </authorList>
    </citation>
    <scope>NUCLEOTIDE SEQUENCE [LARGE SCALE GENOMIC DNA]</scope>
    <source>
        <strain evidence="1 2">Mfrc123</strain>
    </source>
</reference>
<sequence>MAMEMLNNTPTRGIISIDQKHKVGWPHLPNNPPVPTNYLRPGHYRIVMTSRFLPILPRSQCTYPWILVILNFS</sequence>
<dbReference type="Proteomes" id="UP000322873">
    <property type="component" value="Unassembled WGS sequence"/>
</dbReference>
<evidence type="ECO:0000313" key="1">
    <source>
        <dbReference type="EMBL" id="KAA8573029.1"/>
    </source>
</evidence>
<name>A0A5M9JXZ5_MONFR</name>
<dbReference type="AlphaFoldDB" id="A0A5M9JXZ5"/>
<organism evidence="1 2">
    <name type="scientific">Monilinia fructicola</name>
    <name type="common">Brown rot fungus</name>
    <name type="synonym">Ciboria fructicola</name>
    <dbReference type="NCBI Taxonomy" id="38448"/>
    <lineage>
        <taxon>Eukaryota</taxon>
        <taxon>Fungi</taxon>
        <taxon>Dikarya</taxon>
        <taxon>Ascomycota</taxon>
        <taxon>Pezizomycotina</taxon>
        <taxon>Leotiomycetes</taxon>
        <taxon>Helotiales</taxon>
        <taxon>Sclerotiniaceae</taxon>
        <taxon>Monilinia</taxon>
    </lineage>
</organism>
<accession>A0A5M9JXZ5</accession>
<evidence type="ECO:0000313" key="2">
    <source>
        <dbReference type="Proteomes" id="UP000322873"/>
    </source>
</evidence>